<gene>
    <name evidence="8" type="ORF">POCULU_LOCUS2969</name>
</gene>
<dbReference type="GO" id="GO:0033550">
    <property type="term" value="F:MAP kinase tyrosine phosphatase activity"/>
    <property type="evidence" value="ECO:0007669"/>
    <property type="project" value="TreeGrafter"/>
</dbReference>
<dbReference type="EC" id="3.1.3.48" evidence="2"/>
<evidence type="ECO:0000313" key="8">
    <source>
        <dbReference type="EMBL" id="CAG8508978.1"/>
    </source>
</evidence>
<evidence type="ECO:0000256" key="4">
    <source>
        <dbReference type="ARBA" id="ARBA00022912"/>
    </source>
</evidence>
<dbReference type="GO" id="GO:0017017">
    <property type="term" value="F:MAP kinase tyrosine/serine/threonine phosphatase activity"/>
    <property type="evidence" value="ECO:0007669"/>
    <property type="project" value="TreeGrafter"/>
</dbReference>
<organism evidence="8 9">
    <name type="scientific">Paraglomus occultum</name>
    <dbReference type="NCBI Taxonomy" id="144539"/>
    <lineage>
        <taxon>Eukaryota</taxon>
        <taxon>Fungi</taxon>
        <taxon>Fungi incertae sedis</taxon>
        <taxon>Mucoromycota</taxon>
        <taxon>Glomeromycotina</taxon>
        <taxon>Glomeromycetes</taxon>
        <taxon>Paraglomerales</taxon>
        <taxon>Paraglomeraceae</taxon>
        <taxon>Paraglomus</taxon>
    </lineage>
</organism>
<keyword evidence="3" id="KW-0378">Hydrolase</keyword>
<dbReference type="GO" id="GO:0008330">
    <property type="term" value="F:protein tyrosine/threonine phosphatase activity"/>
    <property type="evidence" value="ECO:0007669"/>
    <property type="project" value="TreeGrafter"/>
</dbReference>
<feature type="domain" description="Tyrosine specific protein phosphatases" evidence="7">
    <location>
        <begin position="173"/>
        <end position="233"/>
    </location>
</feature>
<dbReference type="GO" id="GO:0005737">
    <property type="term" value="C:cytoplasm"/>
    <property type="evidence" value="ECO:0007669"/>
    <property type="project" value="TreeGrafter"/>
</dbReference>
<dbReference type="InterPro" id="IPR029021">
    <property type="entry name" value="Prot-tyrosine_phosphatase-like"/>
</dbReference>
<dbReference type="SMART" id="SM00195">
    <property type="entry name" value="DSPc"/>
    <property type="match status" value="1"/>
</dbReference>
<comment type="caution">
    <text evidence="8">The sequence shown here is derived from an EMBL/GenBank/DDBJ whole genome shotgun (WGS) entry which is preliminary data.</text>
</comment>
<accession>A0A9N9F4C1</accession>
<dbReference type="InterPro" id="IPR016130">
    <property type="entry name" value="Tyr_Pase_AS"/>
</dbReference>
<dbReference type="InterPro" id="IPR000387">
    <property type="entry name" value="Tyr_Pase_dom"/>
</dbReference>
<dbReference type="PROSITE" id="PS50054">
    <property type="entry name" value="TYR_PHOSPHATASE_DUAL"/>
    <property type="match status" value="1"/>
</dbReference>
<dbReference type="PROSITE" id="PS50056">
    <property type="entry name" value="TYR_PHOSPHATASE_2"/>
    <property type="match status" value="1"/>
</dbReference>
<dbReference type="InterPro" id="IPR000340">
    <property type="entry name" value="Dual-sp_phosphatase_cat-dom"/>
</dbReference>
<protein>
    <recommendedName>
        <fullName evidence="2">protein-tyrosine-phosphatase</fullName>
        <ecNumber evidence="2">3.1.3.48</ecNumber>
    </recommendedName>
</protein>
<reference evidence="8" key="1">
    <citation type="submission" date="2021-06" db="EMBL/GenBank/DDBJ databases">
        <authorList>
            <person name="Kallberg Y."/>
            <person name="Tangrot J."/>
            <person name="Rosling A."/>
        </authorList>
    </citation>
    <scope>NUCLEOTIDE SEQUENCE</scope>
    <source>
        <strain evidence="8">IA702</strain>
    </source>
</reference>
<dbReference type="SUPFAM" id="SSF52799">
    <property type="entry name" value="(Phosphotyrosine protein) phosphatases II"/>
    <property type="match status" value="1"/>
</dbReference>
<dbReference type="EMBL" id="CAJVPJ010000304">
    <property type="protein sequence ID" value="CAG8508978.1"/>
    <property type="molecule type" value="Genomic_DNA"/>
</dbReference>
<dbReference type="InterPro" id="IPR020422">
    <property type="entry name" value="TYR_PHOSPHATASE_DUAL_dom"/>
</dbReference>
<evidence type="ECO:0000256" key="3">
    <source>
        <dbReference type="ARBA" id="ARBA00022801"/>
    </source>
</evidence>
<dbReference type="CDD" id="cd14498">
    <property type="entry name" value="DSP"/>
    <property type="match status" value="1"/>
</dbReference>
<dbReference type="AlphaFoldDB" id="A0A9N9F4C1"/>
<dbReference type="GO" id="GO:0043409">
    <property type="term" value="P:negative regulation of MAPK cascade"/>
    <property type="evidence" value="ECO:0007669"/>
    <property type="project" value="TreeGrafter"/>
</dbReference>
<name>A0A9N9F4C1_9GLOM</name>
<evidence type="ECO:0000313" key="9">
    <source>
        <dbReference type="Proteomes" id="UP000789572"/>
    </source>
</evidence>
<evidence type="ECO:0000256" key="1">
    <source>
        <dbReference type="ARBA" id="ARBA00008601"/>
    </source>
</evidence>
<feature type="region of interest" description="Disordered" evidence="5">
    <location>
        <begin position="1"/>
        <end position="25"/>
    </location>
</feature>
<evidence type="ECO:0000259" key="6">
    <source>
        <dbReference type="PROSITE" id="PS50054"/>
    </source>
</evidence>
<dbReference type="PANTHER" id="PTHR10159:SF519">
    <property type="entry name" value="DUAL SPECIFICITY PROTEIN PHOSPHATASE MPK3"/>
    <property type="match status" value="1"/>
</dbReference>
<dbReference type="Gene3D" id="3.90.190.10">
    <property type="entry name" value="Protein tyrosine phosphatase superfamily"/>
    <property type="match status" value="1"/>
</dbReference>
<dbReference type="Proteomes" id="UP000789572">
    <property type="component" value="Unassembled WGS sequence"/>
</dbReference>
<sequence>MSANKVNETSSSEADGPPDNQSLGSRFTNAYDSTFRLAIAPFLDNFVKSYAWSSDPPSTIIPGFLYLGDASGSAWLPHLIDLSITHVINLAGSSNFWESSEAIKQEFQRLSLNKQTDDKLKVEPSENHLNSRIDGTFTDEYTRPLVDSKSPNFLPPKYLKIRIADVPSARISEHFDVCIKFIESAQANGGRVLVHCQAGVSRSTSIVIAFLMHSQRISYEQAFRIVKQKRQSVKPNTGFVRQLREFEASLCIEKENVNHTSTMEQCISDV</sequence>
<dbReference type="PROSITE" id="PS00383">
    <property type="entry name" value="TYR_PHOSPHATASE_1"/>
    <property type="match status" value="1"/>
</dbReference>
<keyword evidence="9" id="KW-1185">Reference proteome</keyword>
<evidence type="ECO:0000256" key="2">
    <source>
        <dbReference type="ARBA" id="ARBA00013064"/>
    </source>
</evidence>
<keyword evidence="4" id="KW-0904">Protein phosphatase</keyword>
<proteinExistence type="inferred from homology"/>
<dbReference type="Pfam" id="PF00782">
    <property type="entry name" value="DSPc"/>
    <property type="match status" value="1"/>
</dbReference>
<feature type="domain" description="Tyrosine-protein phosphatase" evidence="6">
    <location>
        <begin position="56"/>
        <end position="252"/>
    </location>
</feature>
<evidence type="ECO:0000259" key="7">
    <source>
        <dbReference type="PROSITE" id="PS50056"/>
    </source>
</evidence>
<dbReference type="PANTHER" id="PTHR10159">
    <property type="entry name" value="DUAL SPECIFICITY PROTEIN PHOSPHATASE"/>
    <property type="match status" value="1"/>
</dbReference>
<comment type="similarity">
    <text evidence="1">Belongs to the protein-tyrosine phosphatase family. Non-receptor class dual specificity subfamily.</text>
</comment>
<evidence type="ECO:0000256" key="5">
    <source>
        <dbReference type="SAM" id="MobiDB-lite"/>
    </source>
</evidence>
<dbReference type="OrthoDB" id="2017893at2759"/>